<evidence type="ECO:0000256" key="2">
    <source>
        <dbReference type="ARBA" id="ARBA00022448"/>
    </source>
</evidence>
<feature type="domain" description="TonB-dependent receptor plug" evidence="9">
    <location>
        <begin position="124"/>
        <end position="223"/>
    </location>
</feature>
<feature type="signal peptide" evidence="8">
    <location>
        <begin position="1"/>
        <end position="29"/>
    </location>
</feature>
<proteinExistence type="inferred from homology"/>
<keyword evidence="8" id="KW-0732">Signal</keyword>
<dbReference type="InterPro" id="IPR039426">
    <property type="entry name" value="TonB-dep_rcpt-like"/>
</dbReference>
<comment type="caution">
    <text evidence="10">The sequence shown here is derived from an EMBL/GenBank/DDBJ whole genome shotgun (WGS) entry which is preliminary data.</text>
</comment>
<keyword evidence="2 7" id="KW-0813">Transport</keyword>
<keyword evidence="5 7" id="KW-0472">Membrane</keyword>
<evidence type="ECO:0000259" key="9">
    <source>
        <dbReference type="Pfam" id="PF07715"/>
    </source>
</evidence>
<evidence type="ECO:0000256" key="4">
    <source>
        <dbReference type="ARBA" id="ARBA00022692"/>
    </source>
</evidence>
<accession>A0ABM9ASH7</accession>
<dbReference type="RefSeq" id="WP_374759617.1">
    <property type="nucleotide sequence ID" value="NZ_CAKLPY010000002.1"/>
</dbReference>
<dbReference type="NCBIfam" id="TIGR04057">
    <property type="entry name" value="SusC_RagA_signa"/>
    <property type="match status" value="1"/>
</dbReference>
<dbReference type="SUPFAM" id="SSF49464">
    <property type="entry name" value="Carboxypeptidase regulatory domain-like"/>
    <property type="match status" value="1"/>
</dbReference>
<dbReference type="InterPro" id="IPR012910">
    <property type="entry name" value="Plug_dom"/>
</dbReference>
<protein>
    <submittedName>
        <fullName evidence="10">TonB-dependent receptor P3</fullName>
    </submittedName>
</protein>
<dbReference type="InterPro" id="IPR008969">
    <property type="entry name" value="CarboxyPept-like_regulatory"/>
</dbReference>
<dbReference type="Pfam" id="PF07715">
    <property type="entry name" value="Plug"/>
    <property type="match status" value="1"/>
</dbReference>
<dbReference type="Gene3D" id="2.60.40.1120">
    <property type="entry name" value="Carboxypeptidase-like, regulatory domain"/>
    <property type="match status" value="1"/>
</dbReference>
<dbReference type="Pfam" id="PF13715">
    <property type="entry name" value="CarbopepD_reg_2"/>
    <property type="match status" value="1"/>
</dbReference>
<dbReference type="InterPro" id="IPR023996">
    <property type="entry name" value="TonB-dep_OMP_SusC/RagA"/>
</dbReference>
<dbReference type="SUPFAM" id="SSF56935">
    <property type="entry name" value="Porins"/>
    <property type="match status" value="1"/>
</dbReference>
<feature type="chain" id="PRO_5047007530" evidence="8">
    <location>
        <begin position="30"/>
        <end position="1095"/>
    </location>
</feature>
<name>A0ABM9ASH7_9BACT</name>
<comment type="similarity">
    <text evidence="7">Belongs to the TonB-dependent receptor family.</text>
</comment>
<dbReference type="Gene3D" id="2.40.170.20">
    <property type="entry name" value="TonB-dependent receptor, beta-barrel domain"/>
    <property type="match status" value="1"/>
</dbReference>
<reference evidence="10" key="1">
    <citation type="submission" date="2021-12" db="EMBL/GenBank/DDBJ databases">
        <authorList>
            <person name="Rodrigo-Torres L."/>
            <person name="Arahal R. D."/>
            <person name="Lucena T."/>
        </authorList>
    </citation>
    <scope>NUCLEOTIDE SEQUENCE</scope>
    <source>
        <strain evidence="10">CECT 8858</strain>
    </source>
</reference>
<dbReference type="Proteomes" id="UP000837932">
    <property type="component" value="Unassembled WGS sequence"/>
</dbReference>
<keyword evidence="11" id="KW-1185">Reference proteome</keyword>
<dbReference type="NCBIfam" id="TIGR04056">
    <property type="entry name" value="OMP_RagA_SusC"/>
    <property type="match status" value="1"/>
</dbReference>
<evidence type="ECO:0000256" key="7">
    <source>
        <dbReference type="PROSITE-ProRule" id="PRU01360"/>
    </source>
</evidence>
<gene>
    <name evidence="10" type="ORF">EMA8858_02605</name>
</gene>
<keyword evidence="4 7" id="KW-0812">Transmembrane</keyword>
<dbReference type="InterPro" id="IPR036942">
    <property type="entry name" value="Beta-barrel_TonB_sf"/>
</dbReference>
<comment type="subcellular location">
    <subcellularLocation>
        <location evidence="1 7">Cell outer membrane</location>
        <topology evidence="1 7">Multi-pass membrane protein</topology>
    </subcellularLocation>
</comment>
<evidence type="ECO:0000256" key="1">
    <source>
        <dbReference type="ARBA" id="ARBA00004571"/>
    </source>
</evidence>
<keyword evidence="3 7" id="KW-1134">Transmembrane beta strand</keyword>
<evidence type="ECO:0000256" key="6">
    <source>
        <dbReference type="ARBA" id="ARBA00023237"/>
    </source>
</evidence>
<keyword evidence="10" id="KW-0675">Receptor</keyword>
<evidence type="ECO:0000313" key="10">
    <source>
        <dbReference type="EMBL" id="CAH0996473.1"/>
    </source>
</evidence>
<dbReference type="PROSITE" id="PS52016">
    <property type="entry name" value="TONB_DEPENDENT_REC_3"/>
    <property type="match status" value="1"/>
</dbReference>
<evidence type="ECO:0000256" key="5">
    <source>
        <dbReference type="ARBA" id="ARBA00023136"/>
    </source>
</evidence>
<dbReference type="InterPro" id="IPR023997">
    <property type="entry name" value="TonB-dep_OMP_SusC/RagA_CS"/>
</dbReference>
<evidence type="ECO:0000313" key="11">
    <source>
        <dbReference type="Proteomes" id="UP000837932"/>
    </source>
</evidence>
<evidence type="ECO:0000256" key="8">
    <source>
        <dbReference type="SAM" id="SignalP"/>
    </source>
</evidence>
<sequence length="1095" mass="120533">MNKSLLKTKFSGFLRILFCMLLAVMYANAQNQNVSGKVSSPNGDPIPGVSVLVKGSNQGTNTDANGNYKLNGVSSRTVLVFSSIGFVTQEQVLGSQSIINVSLQEDNKTLNEVVVTALGIRKDIRTTGVSIQSVDAASLLKAREPNPINGLVGKVAGLTIGASSELLGRPQIVLRGNSDVLFVVDGVPVNSDTWNISPDDIETYSVLKGASASALYGFRGKNGAILITTKRGSKDKRGFSVEVNSSQMLDKGFLAIPNTQDLYGPGDHGVYAFADGRGGGLNDGDYDIWGPKFSGQLIPQYDSPVVDGGSFTTKFPNGSTFTSNRQPTPYIARGANNLRRFIQTGILSTNNIAISSSGEKYDLRFSVSHNYQQGIVPNTKLNSTNFKVTTGYNFTDRLRFEGDVQVNRQYTPNFPDVNYGPNSMIYNITIWGGADWDIDELKNYWQPGKEGTQQVYAEYQRYNNPWFMAKEWLRGHYKTDIIGQTSLRYHIADGLDATLRTQLSTWNLLRTEKFPYSMTVYGREEARGDYREDRRNLFDSNTDLLLKYSKKVIPALTINAIAGANTRIFNYNSDYASTNYLNVPGVYNFANSANPVIASNFNSDMRVNSAYYSADFSVKDFVTLSTTGRVDKLSTLPKGNNTFFYPSVAMSSVVSDYVKLPAAISFLKLRASYANVKDGLTQSTIGSTPGLSFPLGYGDNYSSSYGGPTYQNSAVYSTPLIYNNQTAAYYTNTLNNPNIKPNTTAQSEIGLDIRFLKNRLVFDAAYFVSDEGPRIFNLPISQTSGYSAALVNGIKTQKKGIELSLSGQVLKNTSGLNWTILANWSTYKETLKEIYPGITQLSSDYFVGSSSSARFVNIGDRVDGYFDRTYARTPDGQIINDAGGRPVINPVPQFLGYTNPDWVWGINNRFNYKNINFSFQFDGRVGGVISDYVEQKTWAGGRIINTVEGEMGIARDQDVLGIKSYVGDGVAISNGVAIKYDALGNITNYAELQFAPNTTKTFLQDYVARRYGFNGGNMMSRSFAKLREVVLGYNLPSSFAKKIGMNQASISFVARNLLYFAARKDIDLDQYTSGGRSGLQTPTTRRFGMNLNLVF</sequence>
<dbReference type="Gene3D" id="2.170.130.10">
    <property type="entry name" value="TonB-dependent receptor, plug domain"/>
    <property type="match status" value="1"/>
</dbReference>
<dbReference type="EMBL" id="CAKLPY010000002">
    <property type="protein sequence ID" value="CAH0996473.1"/>
    <property type="molecule type" value="Genomic_DNA"/>
</dbReference>
<evidence type="ECO:0000256" key="3">
    <source>
        <dbReference type="ARBA" id="ARBA00022452"/>
    </source>
</evidence>
<organism evidence="10 11">
    <name type="scientific">Emticicia aquatica</name>
    <dbReference type="NCBI Taxonomy" id="1681835"/>
    <lineage>
        <taxon>Bacteria</taxon>
        <taxon>Pseudomonadati</taxon>
        <taxon>Bacteroidota</taxon>
        <taxon>Cytophagia</taxon>
        <taxon>Cytophagales</taxon>
        <taxon>Leadbetterellaceae</taxon>
        <taxon>Emticicia</taxon>
    </lineage>
</organism>
<dbReference type="InterPro" id="IPR037066">
    <property type="entry name" value="Plug_dom_sf"/>
</dbReference>
<keyword evidence="6 7" id="KW-0998">Cell outer membrane</keyword>